<dbReference type="RefSeq" id="WP_218111390.1">
    <property type="nucleotide sequence ID" value="NZ_CP065383.1"/>
</dbReference>
<sequence length="429" mass="48367">MMKGILFSISIMIIILVFTPFSFAADIYGEVSAYGNYAFDTEGFGYGTKLQLKYNPSLSDDYYLMADVSLKYQSENNYSPIRLNELYIQGFSTPSEDIDYKVGYMHLTWGASDAFSPIDNINPRPFSQSISQDALDEKIPVLALNVEWYMNPTWSLEFVYQPEFQSNYRPDQIDNLFLGYQLASMLDLNPQVMQIDTIQHLPEVGFLNPVWGVRARGNVGSVDTAFSFLKGYYLNAYPYRTDITVNPDGSSLVQTEMGYPERSVLGAEFQGEIPGIAGVTFRADFALFIPEKWTNQITTHNADGTTNFTTVDVFDEMYWKASVGADYTASDNSYYNLIYLLGNPYEEGKDINSYLFFRLEKPSPDSKWKPFLNSILNLNDGSMINVIGTDYNPKENWTITLSYSISSGAPPSLLAMAGDTLSLSVKHVF</sequence>
<proteinExistence type="predicted"/>
<dbReference type="Pfam" id="PF06980">
    <property type="entry name" value="DUF1302"/>
    <property type="match status" value="1"/>
</dbReference>
<evidence type="ECO:0000313" key="1">
    <source>
        <dbReference type="EMBL" id="QPM68899.1"/>
    </source>
</evidence>
<dbReference type="Proteomes" id="UP000594463">
    <property type="component" value="Chromosome"/>
</dbReference>
<name>A0A7T1AMZ7_ATRLM</name>
<evidence type="ECO:0000313" key="2">
    <source>
        <dbReference type="Proteomes" id="UP000594463"/>
    </source>
</evidence>
<accession>A0A7T1AMZ7</accession>
<dbReference type="KEGG" id="alam:RT761_02126"/>
<dbReference type="EMBL" id="CP065383">
    <property type="protein sequence ID" value="QPM68899.1"/>
    <property type="molecule type" value="Genomic_DNA"/>
</dbReference>
<keyword evidence="2" id="KW-1185">Reference proteome</keyword>
<dbReference type="InterPro" id="IPR010727">
    <property type="entry name" value="DUF1302"/>
</dbReference>
<protein>
    <recommendedName>
        <fullName evidence="3">Porin</fullName>
    </recommendedName>
</protein>
<gene>
    <name evidence="1" type="ORF">RT761_02126</name>
</gene>
<reference evidence="1 2" key="1">
    <citation type="journal article" date="2021" name="Nat. Commun.">
        <title>Isolation of a member of the candidate phylum Atribacteria reveals a unique cell membrane structure.</title>
        <authorList>
            <person name="Taiki K."/>
            <person name="Nobu M.K."/>
            <person name="Kusada H."/>
            <person name="Meng X.-Y."/>
            <person name="Hosoki N."/>
            <person name="Uematsu K."/>
            <person name="Yoshioka H."/>
            <person name="Kamagata Y."/>
            <person name="Tamaki H."/>
        </authorList>
    </citation>
    <scope>NUCLEOTIDE SEQUENCE [LARGE SCALE GENOMIC DNA]</scope>
    <source>
        <strain evidence="1 2">RT761</strain>
    </source>
</reference>
<organism evidence="1 2">
    <name type="scientific">Atribacter laminatus</name>
    <dbReference type="NCBI Taxonomy" id="2847778"/>
    <lineage>
        <taxon>Bacteria</taxon>
        <taxon>Pseudomonadati</taxon>
        <taxon>Atribacterota</taxon>
        <taxon>Atribacteria</taxon>
        <taxon>Atribacterales</taxon>
        <taxon>Atribacteraceae</taxon>
        <taxon>Atribacter</taxon>
    </lineage>
</organism>
<evidence type="ECO:0008006" key="3">
    <source>
        <dbReference type="Google" id="ProtNLM"/>
    </source>
</evidence>
<dbReference type="AlphaFoldDB" id="A0A7T1AMZ7"/>